<sequence length="106" mass="11971">MATNLLQIEEDIVKALRTVYDPEIPVNIYDLGLVYDIDINHETGHVVVTMTLTSPNCPVVDFLLTDAQMRVEAVKGVKSAEIKLTFEPEWHKDMMTEEAKLELGLL</sequence>
<evidence type="ECO:0000259" key="1">
    <source>
        <dbReference type="Pfam" id="PF01883"/>
    </source>
</evidence>
<dbReference type="EMBL" id="SPNC01000082">
    <property type="protein sequence ID" value="TFH94833.1"/>
    <property type="molecule type" value="Genomic_DNA"/>
</dbReference>
<dbReference type="GeneID" id="66798006"/>
<dbReference type="STRING" id="1122973.GCA_000379925_01071"/>
<reference evidence="2 3" key="1">
    <citation type="submission" date="2019-03" db="EMBL/GenBank/DDBJ databases">
        <title>Porphyromonas levii Isolated from the Uterus of Dairy Cows.</title>
        <authorList>
            <person name="Francis A.M."/>
        </authorList>
    </citation>
    <scope>NUCLEOTIDE SEQUENCE [LARGE SCALE GENOMIC DNA]</scope>
    <source>
        <strain evidence="2 3">AF5678</strain>
    </source>
</reference>
<dbReference type="OrthoDB" id="9805360at2"/>
<dbReference type="AlphaFoldDB" id="A0A4Y8WPA2"/>
<dbReference type="InterPro" id="IPR002744">
    <property type="entry name" value="MIP18-like"/>
</dbReference>
<dbReference type="Proteomes" id="UP000297225">
    <property type="component" value="Unassembled WGS sequence"/>
</dbReference>
<feature type="domain" description="MIP18 family-like" evidence="1">
    <location>
        <begin position="9"/>
        <end position="82"/>
    </location>
</feature>
<dbReference type="InterPro" id="IPR034904">
    <property type="entry name" value="FSCA_dom_sf"/>
</dbReference>
<name>A0A4Y8WPA2_9PORP</name>
<keyword evidence="3" id="KW-1185">Reference proteome</keyword>
<dbReference type="Gene3D" id="3.30.300.130">
    <property type="entry name" value="Fe-S cluster assembly (FSCA)"/>
    <property type="match status" value="1"/>
</dbReference>
<dbReference type="Pfam" id="PF01883">
    <property type="entry name" value="FeS_assembly_P"/>
    <property type="match status" value="1"/>
</dbReference>
<dbReference type="PANTHER" id="PTHR42831:SF1">
    <property type="entry name" value="FE-S PROTEIN MATURATION AUXILIARY FACTOR YITW"/>
    <property type="match status" value="1"/>
</dbReference>
<evidence type="ECO:0000313" key="3">
    <source>
        <dbReference type="Proteomes" id="UP000297225"/>
    </source>
</evidence>
<dbReference type="RefSeq" id="WP_018358319.1">
    <property type="nucleotide sequence ID" value="NZ_CP197400.1"/>
</dbReference>
<evidence type="ECO:0000313" key="2">
    <source>
        <dbReference type="EMBL" id="TFH94833.1"/>
    </source>
</evidence>
<accession>A0A4Y8WPA2</accession>
<proteinExistence type="predicted"/>
<dbReference type="PANTHER" id="PTHR42831">
    <property type="entry name" value="FE-S PROTEIN MATURATION AUXILIARY FACTOR YITW"/>
    <property type="match status" value="1"/>
</dbReference>
<organism evidence="2 3">
    <name type="scientific">Porphyromonas levii</name>
    <dbReference type="NCBI Taxonomy" id="28114"/>
    <lineage>
        <taxon>Bacteria</taxon>
        <taxon>Pseudomonadati</taxon>
        <taxon>Bacteroidota</taxon>
        <taxon>Bacteroidia</taxon>
        <taxon>Bacteroidales</taxon>
        <taxon>Porphyromonadaceae</taxon>
        <taxon>Porphyromonas</taxon>
    </lineage>
</organism>
<comment type="caution">
    <text evidence="2">The sequence shown here is derived from an EMBL/GenBank/DDBJ whole genome shotgun (WGS) entry which is preliminary data.</text>
</comment>
<dbReference type="InterPro" id="IPR052339">
    <property type="entry name" value="Fe-S_Maturation_MIP18"/>
</dbReference>
<dbReference type="SUPFAM" id="SSF117916">
    <property type="entry name" value="Fe-S cluster assembly (FSCA) domain-like"/>
    <property type="match status" value="1"/>
</dbReference>
<protein>
    <submittedName>
        <fullName evidence="2">DUF59 domain-containing protein</fullName>
    </submittedName>
</protein>
<gene>
    <name evidence="2" type="ORF">E4P47_05965</name>
</gene>